<dbReference type="EMBL" id="JBITPR010000043">
    <property type="protein sequence ID" value="MFI7872433.1"/>
    <property type="molecule type" value="Genomic_DNA"/>
</dbReference>
<feature type="region of interest" description="Disordered" evidence="1">
    <location>
        <begin position="1"/>
        <end position="42"/>
    </location>
</feature>
<name>A0ABW8BBQ2_9ACTN</name>
<evidence type="ECO:0000313" key="3">
    <source>
        <dbReference type="Proteomes" id="UP001614264"/>
    </source>
</evidence>
<feature type="compositionally biased region" description="Pro residues" evidence="1">
    <location>
        <begin position="148"/>
        <end position="158"/>
    </location>
</feature>
<feature type="region of interest" description="Disordered" evidence="1">
    <location>
        <begin position="122"/>
        <end position="197"/>
    </location>
</feature>
<feature type="compositionally biased region" description="Basic and acidic residues" evidence="1">
    <location>
        <begin position="66"/>
        <end position="88"/>
    </location>
</feature>
<feature type="compositionally biased region" description="Low complexity" evidence="1">
    <location>
        <begin position="159"/>
        <end position="184"/>
    </location>
</feature>
<organism evidence="2 3">
    <name type="scientific">Streptomyces salinarius</name>
    <dbReference type="NCBI Taxonomy" id="2762598"/>
    <lineage>
        <taxon>Bacteria</taxon>
        <taxon>Bacillati</taxon>
        <taxon>Actinomycetota</taxon>
        <taxon>Actinomycetes</taxon>
        <taxon>Kitasatosporales</taxon>
        <taxon>Streptomycetaceae</taxon>
        <taxon>Streptomyces</taxon>
    </lineage>
</organism>
<reference evidence="2 3" key="1">
    <citation type="submission" date="2024-07" db="EMBL/GenBank/DDBJ databases">
        <title>Whole genome sequencing of Prodigiosin pigment-producing Streptomyces salinarius isolated from rhizosphere soil of Arachis hypogaea.</title>
        <authorList>
            <person name="Vidhya A."/>
            <person name="Ramya S."/>
        </authorList>
    </citation>
    <scope>NUCLEOTIDE SEQUENCE [LARGE SCALE GENOMIC DNA]</scope>
    <source>
        <strain evidence="2 3">VRMG2420</strain>
    </source>
</reference>
<dbReference type="RefSeq" id="WP_399593146.1">
    <property type="nucleotide sequence ID" value="NZ_JBITPR010000043.1"/>
</dbReference>
<feature type="compositionally biased region" description="Basic and acidic residues" evidence="1">
    <location>
        <begin position="13"/>
        <end position="30"/>
    </location>
</feature>
<sequence length="307" mass="29926">MRGADDGGPAERAGAETDMGARHGEGRDVGPRPAPGDAPDTEALLAAALRGEGADAEGERRALAAFRAARDAEPGRAARTRRRDDWRPRTGRHPGRSLKTALSVLLASLTLGGVAYAAIGGGGSTDDGGPDRGRPPAATDDASVRPVATPPVTPPDPAAPGHATTPPGGATSPGTSAAPGAATPPDRPATGRDTEAHCRAYERLAGTGKALEATVWQRLVAAAGGADRVEAYCTGQLARPAGQGSSAEAGNGADGDEAGNGPADDTGAGTGTAGTVGEGGVGEGSVGEGGVGVETGGSAPVRVPDLP</sequence>
<comment type="caution">
    <text evidence="2">The sequence shown here is derived from an EMBL/GenBank/DDBJ whole genome shotgun (WGS) entry which is preliminary data.</text>
</comment>
<feature type="region of interest" description="Disordered" evidence="1">
    <location>
        <begin position="239"/>
        <end position="307"/>
    </location>
</feature>
<feature type="region of interest" description="Disordered" evidence="1">
    <location>
        <begin position="66"/>
        <end position="97"/>
    </location>
</feature>
<proteinExistence type="predicted"/>
<feature type="compositionally biased region" description="Gly residues" evidence="1">
    <location>
        <begin position="268"/>
        <end position="295"/>
    </location>
</feature>
<accession>A0ABW8BBQ2</accession>
<evidence type="ECO:0000256" key="1">
    <source>
        <dbReference type="SAM" id="MobiDB-lite"/>
    </source>
</evidence>
<evidence type="ECO:0000313" key="2">
    <source>
        <dbReference type="EMBL" id="MFI7872433.1"/>
    </source>
</evidence>
<protein>
    <submittedName>
        <fullName evidence="2">Uncharacterized protein</fullName>
    </submittedName>
</protein>
<keyword evidence="3" id="KW-1185">Reference proteome</keyword>
<gene>
    <name evidence="2" type="ORF">AB4829_17790</name>
</gene>
<dbReference type="Proteomes" id="UP001614264">
    <property type="component" value="Unassembled WGS sequence"/>
</dbReference>